<organism evidence="2 3">
    <name type="scientific">Trichocoleus desertorum GB2-A4</name>
    <dbReference type="NCBI Taxonomy" id="2933944"/>
    <lineage>
        <taxon>Bacteria</taxon>
        <taxon>Bacillati</taxon>
        <taxon>Cyanobacteriota</taxon>
        <taxon>Cyanophyceae</taxon>
        <taxon>Leptolyngbyales</taxon>
        <taxon>Trichocoleusaceae</taxon>
        <taxon>Trichocoleus</taxon>
    </lineage>
</organism>
<dbReference type="GO" id="GO:0004035">
    <property type="term" value="F:alkaline phosphatase activity"/>
    <property type="evidence" value="ECO:0007669"/>
    <property type="project" value="UniProtKB-EC"/>
</dbReference>
<dbReference type="EMBL" id="JAMPKM010000022">
    <property type="protein sequence ID" value="MEP0820181.1"/>
    <property type="molecule type" value="Genomic_DNA"/>
</dbReference>
<dbReference type="InterPro" id="IPR011049">
    <property type="entry name" value="Serralysin-like_metalloprot_C"/>
</dbReference>
<dbReference type="PANTHER" id="PTHR11596:SF5">
    <property type="entry name" value="ALKALINE PHOSPHATASE"/>
    <property type="match status" value="1"/>
</dbReference>
<dbReference type="InterPro" id="IPR001343">
    <property type="entry name" value="Hemolysn_Ca-bd"/>
</dbReference>
<dbReference type="InterPro" id="IPR001952">
    <property type="entry name" value="Alkaline_phosphatase"/>
</dbReference>
<dbReference type="InterPro" id="IPR017850">
    <property type="entry name" value="Alkaline_phosphatase_core_sf"/>
</dbReference>
<evidence type="ECO:0000256" key="1">
    <source>
        <dbReference type="ARBA" id="ARBA00022553"/>
    </source>
</evidence>
<keyword evidence="1" id="KW-0597">Phosphoprotein</keyword>
<dbReference type="Gene3D" id="2.150.10.10">
    <property type="entry name" value="Serralysin-like metalloprotease, C-terminal"/>
    <property type="match status" value="1"/>
</dbReference>
<dbReference type="EC" id="3.1.3.1" evidence="2"/>
<keyword evidence="3" id="KW-1185">Reference proteome</keyword>
<proteinExistence type="predicted"/>
<dbReference type="RefSeq" id="WP_190435316.1">
    <property type="nucleotide sequence ID" value="NZ_JAMPKM010000022.1"/>
</dbReference>
<dbReference type="Pfam" id="PF00245">
    <property type="entry name" value="Alk_phosphatase"/>
    <property type="match status" value="2"/>
</dbReference>
<gene>
    <name evidence="2" type="ORF">NC998_24065</name>
</gene>
<dbReference type="SUPFAM" id="SSF51120">
    <property type="entry name" value="beta-Roll"/>
    <property type="match status" value="1"/>
</dbReference>
<dbReference type="SUPFAM" id="SSF53649">
    <property type="entry name" value="Alkaline phosphatase-like"/>
    <property type="match status" value="1"/>
</dbReference>
<name>A0ABV0JEI3_9CYAN</name>
<dbReference type="Gene3D" id="3.40.720.10">
    <property type="entry name" value="Alkaline Phosphatase, subunit A"/>
    <property type="match status" value="2"/>
</dbReference>
<sequence length="759" mass="80830">MAKNVIIMIGDGMGWEPARAAAIAKQIQQGQIGTKLSDFYTEGKGEGLSFQGLKNYAIATTYGTTISNQEGVYSTGNSARLNSEELLRDPIPPASDSPLTGSTPIRPGFEFKPAFNPGTRSSGGATVEAGVVGNLVGYDPERGGELPWTPGSDPEYIKYSYPDSANTATTLYTGVKSYNNAVGVDIFEQPLETILATANTLGKSTGLVSSVPIDHATPGAAAANVNRRSKYDDEFPGLDNILQQELRVYQPTVLLGGGHPLSSVDKAALPEGVEPDFTFITESTYQELSNNPNSNLYGYNFLERGTNAAQTLLETAAEIDPDAGERLLGLYGARGQNGNLPVPSANGDYGFTGLDQFSLFASTSGDEKDQIPEPDIERPLAPGETEEQFIATERNENPTLSDLSTAALEVLEEDQDGFWLMVEGGDIDWSLHDDNLDNLIGTTLEFDRAVSNVVDWIGDNGGFEENLLIVTADHDHYLTLNENFPELLQAKGAEALTYEEHTPESAGHYFGSDPNIKYGWGSHTNRPVPVYYQGDGSEVLDSLVRQGYQAYGEQVPGIEGLVDQVHIYQTMYAAITEGAAPLPAPPIPQEQAEALPARTPRFARAGGDVLDIATDEIVFGGNGADLLDASAGQGSNRVYGRNGNDILIGGFNDRLAGDNGDDILFAGTGGNTLIGGEGRDQFWIAFGSLPNSGNLIRDFRAGTDVIGISGLSGVSEFEDLSLIQTGADTRIVVSDFPLAVAVLTGVQANTLASESFVFA</sequence>
<reference evidence="2 3" key="1">
    <citation type="submission" date="2022-04" db="EMBL/GenBank/DDBJ databases">
        <title>Positive selection, recombination, and allopatry shape intraspecific diversity of widespread and dominant cyanobacteria.</title>
        <authorList>
            <person name="Wei J."/>
            <person name="Shu W."/>
            <person name="Hu C."/>
        </authorList>
    </citation>
    <scope>NUCLEOTIDE SEQUENCE [LARGE SCALE GENOMIC DNA]</scope>
    <source>
        <strain evidence="2 3">GB2-A4</strain>
    </source>
</reference>
<comment type="caution">
    <text evidence="2">The sequence shown here is derived from an EMBL/GenBank/DDBJ whole genome shotgun (WGS) entry which is preliminary data.</text>
</comment>
<dbReference type="SMART" id="SM00098">
    <property type="entry name" value="alkPPc"/>
    <property type="match status" value="1"/>
</dbReference>
<dbReference type="Proteomes" id="UP001464891">
    <property type="component" value="Unassembled WGS sequence"/>
</dbReference>
<evidence type="ECO:0000313" key="2">
    <source>
        <dbReference type="EMBL" id="MEP0820181.1"/>
    </source>
</evidence>
<protein>
    <submittedName>
        <fullName evidence="2">Alkaline phosphatase</fullName>
        <ecNumber evidence="2">3.1.3.1</ecNumber>
    </submittedName>
</protein>
<evidence type="ECO:0000313" key="3">
    <source>
        <dbReference type="Proteomes" id="UP001464891"/>
    </source>
</evidence>
<accession>A0ABV0JEI3</accession>
<dbReference type="PANTHER" id="PTHR11596">
    <property type="entry name" value="ALKALINE PHOSPHATASE"/>
    <property type="match status" value="1"/>
</dbReference>
<keyword evidence="2" id="KW-0378">Hydrolase</keyword>
<dbReference type="Pfam" id="PF00353">
    <property type="entry name" value="HemolysinCabind"/>
    <property type="match status" value="1"/>
</dbReference>